<dbReference type="EMBL" id="CAMXCT020003306">
    <property type="protein sequence ID" value="CAL1157001.1"/>
    <property type="molecule type" value="Genomic_DNA"/>
</dbReference>
<comment type="caution">
    <text evidence="9">The sequence shown here is derived from an EMBL/GenBank/DDBJ whole genome shotgun (WGS) entry which is preliminary data.</text>
</comment>
<dbReference type="EMBL" id="CAMXCT030003306">
    <property type="protein sequence ID" value="CAL4790938.1"/>
    <property type="molecule type" value="Genomic_DNA"/>
</dbReference>
<keyword evidence="2" id="KW-0548">Nucleotidyltransferase</keyword>
<keyword evidence="11" id="KW-1185">Reference proteome</keyword>
<gene>
    <name evidence="9" type="ORF">C1SCF055_LOCUS29480</name>
</gene>
<keyword evidence="6" id="KW-0695">RNA-directed DNA polymerase</keyword>
<keyword evidence="3" id="KW-0540">Nuclease</keyword>
<dbReference type="GO" id="GO:0003964">
    <property type="term" value="F:RNA-directed DNA polymerase activity"/>
    <property type="evidence" value="ECO:0007669"/>
    <property type="project" value="UniProtKB-KW"/>
</dbReference>
<dbReference type="InterPro" id="IPR001584">
    <property type="entry name" value="Integrase_cat-core"/>
</dbReference>
<evidence type="ECO:0000259" key="8">
    <source>
        <dbReference type="PROSITE" id="PS50994"/>
    </source>
</evidence>
<feature type="region of interest" description="Disordered" evidence="7">
    <location>
        <begin position="1130"/>
        <end position="1155"/>
    </location>
</feature>
<dbReference type="AlphaFoldDB" id="A0A9P1G8H8"/>
<dbReference type="PROSITE" id="PS50994">
    <property type="entry name" value="INTEGRASE"/>
    <property type="match status" value="1"/>
</dbReference>
<dbReference type="GO" id="GO:0003676">
    <property type="term" value="F:nucleic acid binding"/>
    <property type="evidence" value="ECO:0007669"/>
    <property type="project" value="InterPro"/>
</dbReference>
<keyword evidence="1" id="KW-0808">Transferase</keyword>
<dbReference type="EMBL" id="CAMXCT010003306">
    <property type="protein sequence ID" value="CAI4003626.1"/>
    <property type="molecule type" value="Genomic_DNA"/>
</dbReference>
<keyword evidence="5" id="KW-0378">Hydrolase</keyword>
<dbReference type="GO" id="GO:0004519">
    <property type="term" value="F:endonuclease activity"/>
    <property type="evidence" value="ECO:0007669"/>
    <property type="project" value="UniProtKB-KW"/>
</dbReference>
<keyword evidence="4" id="KW-0255">Endonuclease</keyword>
<evidence type="ECO:0000256" key="7">
    <source>
        <dbReference type="SAM" id="MobiDB-lite"/>
    </source>
</evidence>
<organism evidence="9">
    <name type="scientific">Cladocopium goreaui</name>
    <dbReference type="NCBI Taxonomy" id="2562237"/>
    <lineage>
        <taxon>Eukaryota</taxon>
        <taxon>Sar</taxon>
        <taxon>Alveolata</taxon>
        <taxon>Dinophyceae</taxon>
        <taxon>Suessiales</taxon>
        <taxon>Symbiodiniaceae</taxon>
        <taxon>Cladocopium</taxon>
    </lineage>
</organism>
<evidence type="ECO:0000256" key="5">
    <source>
        <dbReference type="ARBA" id="ARBA00022801"/>
    </source>
</evidence>
<dbReference type="Gene3D" id="3.30.420.10">
    <property type="entry name" value="Ribonuclease H-like superfamily/Ribonuclease H"/>
    <property type="match status" value="1"/>
</dbReference>
<reference evidence="10 11" key="2">
    <citation type="submission" date="2024-05" db="EMBL/GenBank/DDBJ databases">
        <authorList>
            <person name="Chen Y."/>
            <person name="Shah S."/>
            <person name="Dougan E. K."/>
            <person name="Thang M."/>
            <person name="Chan C."/>
        </authorList>
    </citation>
    <scope>NUCLEOTIDE SEQUENCE [LARGE SCALE GENOMIC DNA]</scope>
</reference>
<protein>
    <submittedName>
        <fullName evidence="10">Copia protein</fullName>
    </submittedName>
</protein>
<feature type="domain" description="Integrase catalytic" evidence="8">
    <location>
        <begin position="793"/>
        <end position="963"/>
    </location>
</feature>
<dbReference type="GO" id="GO:0004190">
    <property type="term" value="F:aspartic-type endopeptidase activity"/>
    <property type="evidence" value="ECO:0007669"/>
    <property type="project" value="InterPro"/>
</dbReference>
<evidence type="ECO:0000313" key="9">
    <source>
        <dbReference type="EMBL" id="CAI4003626.1"/>
    </source>
</evidence>
<dbReference type="GO" id="GO:0006508">
    <property type="term" value="P:proteolysis"/>
    <property type="evidence" value="ECO:0007669"/>
    <property type="project" value="InterPro"/>
</dbReference>
<dbReference type="InterPro" id="IPR012337">
    <property type="entry name" value="RNaseH-like_sf"/>
</dbReference>
<dbReference type="GO" id="GO:0015074">
    <property type="term" value="P:DNA integration"/>
    <property type="evidence" value="ECO:0007669"/>
    <property type="project" value="InterPro"/>
</dbReference>
<evidence type="ECO:0000256" key="2">
    <source>
        <dbReference type="ARBA" id="ARBA00022695"/>
    </source>
</evidence>
<dbReference type="InterPro" id="IPR036397">
    <property type="entry name" value="RNaseH_sf"/>
</dbReference>
<accession>A0A9P1G8H8</accession>
<dbReference type="InterPro" id="IPR001969">
    <property type="entry name" value="Aspartic_peptidase_AS"/>
</dbReference>
<proteinExistence type="predicted"/>
<dbReference type="Proteomes" id="UP001152797">
    <property type="component" value="Unassembled WGS sequence"/>
</dbReference>
<evidence type="ECO:0000313" key="10">
    <source>
        <dbReference type="EMBL" id="CAL4790938.1"/>
    </source>
</evidence>
<evidence type="ECO:0000256" key="4">
    <source>
        <dbReference type="ARBA" id="ARBA00022759"/>
    </source>
</evidence>
<dbReference type="PROSITE" id="PS00141">
    <property type="entry name" value="ASP_PROTEASE"/>
    <property type="match status" value="1"/>
</dbReference>
<dbReference type="SUPFAM" id="SSF53098">
    <property type="entry name" value="Ribonuclease H-like"/>
    <property type="match status" value="1"/>
</dbReference>
<evidence type="ECO:0000313" key="11">
    <source>
        <dbReference type="Proteomes" id="UP001152797"/>
    </source>
</evidence>
<evidence type="ECO:0000256" key="3">
    <source>
        <dbReference type="ARBA" id="ARBA00022722"/>
    </source>
</evidence>
<name>A0A9P1G8H8_9DINO</name>
<reference evidence="9" key="1">
    <citation type="submission" date="2022-10" db="EMBL/GenBank/DDBJ databases">
        <authorList>
            <person name="Chen Y."/>
            <person name="Dougan E. K."/>
            <person name="Chan C."/>
            <person name="Rhodes N."/>
            <person name="Thang M."/>
        </authorList>
    </citation>
    <scope>NUCLEOTIDE SEQUENCE</scope>
</reference>
<evidence type="ECO:0000256" key="1">
    <source>
        <dbReference type="ARBA" id="ARBA00022679"/>
    </source>
</evidence>
<evidence type="ECO:0000256" key="6">
    <source>
        <dbReference type="ARBA" id="ARBA00022918"/>
    </source>
</evidence>
<sequence length="1242" mass="138651">MEQKKKSDDNLISFGALDEFGAPLSCLPFAPWPQLLVHLQRWAAVRIEPLVGKAAEALLLVAAVEARLLRIGSGACGLALEEDFQKENLVEKGKYLVRSLSTKVLGQTDAGRKKVYPANFVEEELDEIHYAAEEECDEEQALAMLIEEGDETALAIQEFEDQVIHVCHWKDECPLKDKNVTADANVILTEELSGGGELLDELPGHDLANWQESRNGSLGDSGTGIIDTGASKSVIGEKRVSALLTTLKAEHREMNQIGFKVSPLFLKLTAMTLPSASGTPFPGLQTEMLDAMLSGEVDASLAFEDRQLPEIKSRRPPGVMTLKEWGQLKFPEGKWRHKSFFQAYQEDPKYGKFMKEHRKLVSAWALSFQAYVEAMDRMQEECSKAFYQEYARQWAKAEMSKMYPKAEIEKSQGPEWELLTGGVTSRPMSTMSSPSQKRPMEEEQSQMAIEVQQKEEMITRMAILQREMDKIKADLEGQAALWKVLEEERPREVWMAPECKYWGNFSRRNMGRFDEKPLVLDELHVCDVDEAFVAGVVKRKRVSAAAVPESLEEPVSAEVKRPRYHCKQTPAGDHGCAAGEYWDGIFKKIETMVPRVGKRVLDDDGILAQIQKGAPNLKVQRVEACRGTERLRLPGADADPETIPLRLTVVKDRITGQSMVLGPAEEWAALPKRQQIRKGQSAKMSLTIFGSFPKSGELETMGSDKEAGTGDDGEDVVVVSKDPPKNVPVHGPGYMLLNGDEKAQIRRLHHNLGHPHPQKFAWFLKERHAEPHLVQGALDYQCDSCAETKAGPDSTRPGTIHENLGFNQVIGMDTAVWTNSVGKNFQFSHIIDEGTLFHVGSHVVSADTDSQIRVFEKCWMLWAGTPQVVYVDPGTEYTAEAWQDRMQRHDIHVKVSASEAHWQVGRVEIHGSVVKKMLSRMDLESPINSVGEFEQALVHVFNAKNSLSRVKGYSPEQAVLGIAKRLPGSVVSSQGVGSITLAEGTGPESEAFRASLERRGSARRAFIEADNSSSLRRALLRRTRPMRGPFEIGDLVLYWRRRGANLRRDRGRWYGPASVVAVEGSKNVWLNHAGKLVRTSPEQLRAASFREWKQAKELLTESGPGNSDLQRALNDGSFIDVDGEDFPDWEAETEGYDPSIGEPEGELSVQPPGTPNGELSNQRMNSLITCVCRFQKVSVSPMVMPHRRASILNQRMTFCLEMTSPCLQMIGVASSGRLKFLLKTMKSMHCFALDQQMKVCCW</sequence>